<feature type="region of interest" description="Disordered" evidence="2">
    <location>
        <begin position="563"/>
        <end position="587"/>
    </location>
</feature>
<dbReference type="SMART" id="SM00644">
    <property type="entry name" value="Ami_2"/>
    <property type="match status" value="1"/>
</dbReference>
<dbReference type="InterPro" id="IPR013783">
    <property type="entry name" value="Ig-like_fold"/>
</dbReference>
<evidence type="ECO:0000259" key="3">
    <source>
        <dbReference type="SMART" id="SM00644"/>
    </source>
</evidence>
<dbReference type="InterPro" id="IPR015510">
    <property type="entry name" value="PGRP"/>
</dbReference>
<proteinExistence type="inferred from homology"/>
<sequence length="587" mass="60791">MPGPYAVTRRRALALGTTAGLASLVRTPADGWAAATDRTRSFGLDVPFAAWTRTGGRATGVLRAPRRFDLLGLRGRGLPDAHVEVRVRRSGGAWSPWTPLGVGVEHAPDRPRVAGASDPVWAGGADELQLRARRAPRGLRVHFVAVGRPAMRRAATLRAARGAQDGPPAIIPRTQWGAAAVPPRSKPEYGDVQMAFVHHTVTANQYTAEDSAGIVLAIAKYHRDTNGWSDIGYNLLVDQFGQIFEGRAGGVDLAVIGAQAQGWNAHSTGIATIGTFSDVAFPEAGVAALARVLAWKLTLHQVPATGTVEIVSAGGAANRYRSGSPVAFQRISGHRDGCKTSCPGNVLYDQLGGLRARAARLGGVAAVQPRLTLAPGAVEVAYGAGATFTGTLLGGDGQPVAGAPVSLQKQGASSYVTVGSATTREDGGWEVTVPWRRGAAVRALATVAGSPVRSAPVSVAVGTVLEVRPVAARLRMGRSIAVTGQVRPGGPVRLRVERKTRSGGWVRVAEVPARVRGGRFTARLALRTPGLHRLSVRAGTKAKPVVAPKLFVRVVRSQADVARASGGALPSTPAATPAGGGAAALGP</sequence>
<dbReference type="InterPro" id="IPR008964">
    <property type="entry name" value="Invasin/intimin_cell_adhesion"/>
</dbReference>
<feature type="domain" description="N-acetylmuramoyl-L-alanine amidase" evidence="3">
    <location>
        <begin position="180"/>
        <end position="344"/>
    </location>
</feature>
<dbReference type="InterPro" id="IPR036505">
    <property type="entry name" value="Amidase/PGRP_sf"/>
</dbReference>
<dbReference type="PANTHER" id="PTHR11022">
    <property type="entry name" value="PEPTIDOGLYCAN RECOGNITION PROTEIN"/>
    <property type="match status" value="1"/>
</dbReference>
<comment type="similarity">
    <text evidence="1">Belongs to the N-acetylmuramoyl-L-alanine amidase 2 family.</text>
</comment>
<dbReference type="PANTHER" id="PTHR11022:SF41">
    <property type="entry name" value="PEPTIDOGLYCAN-RECOGNITION PROTEIN LC-RELATED"/>
    <property type="match status" value="1"/>
</dbReference>
<evidence type="ECO:0008006" key="6">
    <source>
        <dbReference type="Google" id="ProtNLM"/>
    </source>
</evidence>
<dbReference type="GO" id="GO:0005975">
    <property type="term" value="P:carbohydrate metabolic process"/>
    <property type="evidence" value="ECO:0007669"/>
    <property type="project" value="UniProtKB-ARBA"/>
</dbReference>
<evidence type="ECO:0000313" key="5">
    <source>
        <dbReference type="EMBL" id="CAA9511463.1"/>
    </source>
</evidence>
<dbReference type="SMART" id="SM00701">
    <property type="entry name" value="PGRP"/>
    <property type="match status" value="1"/>
</dbReference>
<organism evidence="5">
    <name type="scientific">uncultured Solirubrobacteraceae bacterium</name>
    <dbReference type="NCBI Taxonomy" id="1162706"/>
    <lineage>
        <taxon>Bacteria</taxon>
        <taxon>Bacillati</taxon>
        <taxon>Actinomycetota</taxon>
        <taxon>Thermoleophilia</taxon>
        <taxon>Solirubrobacterales</taxon>
        <taxon>Solirubrobacteraceae</taxon>
        <taxon>environmental samples</taxon>
    </lineage>
</organism>
<dbReference type="Gene3D" id="2.60.40.10">
    <property type="entry name" value="Immunoglobulins"/>
    <property type="match status" value="1"/>
</dbReference>
<dbReference type="EMBL" id="CADCVR010000081">
    <property type="protein sequence ID" value="CAA9511463.1"/>
    <property type="molecule type" value="Genomic_DNA"/>
</dbReference>
<dbReference type="AlphaFoldDB" id="A0A6J4T2I2"/>
<dbReference type="Gene3D" id="3.40.80.10">
    <property type="entry name" value="Peptidoglycan recognition protein-like"/>
    <property type="match status" value="1"/>
</dbReference>
<evidence type="ECO:0000259" key="4">
    <source>
        <dbReference type="SMART" id="SM00701"/>
    </source>
</evidence>
<evidence type="ECO:0000256" key="2">
    <source>
        <dbReference type="SAM" id="MobiDB-lite"/>
    </source>
</evidence>
<dbReference type="GO" id="GO:0008270">
    <property type="term" value="F:zinc ion binding"/>
    <property type="evidence" value="ECO:0007669"/>
    <property type="project" value="InterPro"/>
</dbReference>
<protein>
    <recommendedName>
        <fullName evidence="6">Peptidoglycan recognition protein family domain-containing protein</fullName>
    </recommendedName>
</protein>
<dbReference type="Pfam" id="PF01510">
    <property type="entry name" value="Amidase_2"/>
    <property type="match status" value="1"/>
</dbReference>
<feature type="compositionally biased region" description="Gly residues" evidence="2">
    <location>
        <begin position="578"/>
        <end position="587"/>
    </location>
</feature>
<accession>A0A6J4T2I2</accession>
<dbReference type="GO" id="GO:0009253">
    <property type="term" value="P:peptidoglycan catabolic process"/>
    <property type="evidence" value="ECO:0007669"/>
    <property type="project" value="InterPro"/>
</dbReference>
<feature type="domain" description="Peptidoglycan recognition protein family" evidence="4">
    <location>
        <begin position="168"/>
        <end position="315"/>
    </location>
</feature>
<gene>
    <name evidence="5" type="ORF">AVDCRST_MAG53-2645</name>
</gene>
<dbReference type="InterPro" id="IPR002502">
    <property type="entry name" value="Amidase_domain"/>
</dbReference>
<feature type="compositionally biased region" description="Low complexity" evidence="2">
    <location>
        <begin position="566"/>
        <end position="577"/>
    </location>
</feature>
<dbReference type="InterPro" id="IPR006619">
    <property type="entry name" value="PGRP_domain_met/bac"/>
</dbReference>
<dbReference type="SUPFAM" id="SSF55846">
    <property type="entry name" value="N-acetylmuramoyl-L-alanine amidase-like"/>
    <property type="match status" value="1"/>
</dbReference>
<dbReference type="CDD" id="cd06583">
    <property type="entry name" value="PGRP"/>
    <property type="match status" value="1"/>
</dbReference>
<evidence type="ECO:0000256" key="1">
    <source>
        <dbReference type="ARBA" id="ARBA00007553"/>
    </source>
</evidence>
<dbReference type="GO" id="GO:0008745">
    <property type="term" value="F:N-acetylmuramoyl-L-alanine amidase activity"/>
    <property type="evidence" value="ECO:0007669"/>
    <property type="project" value="InterPro"/>
</dbReference>
<dbReference type="SUPFAM" id="SSF49373">
    <property type="entry name" value="Invasin/intimin cell-adhesion fragments"/>
    <property type="match status" value="1"/>
</dbReference>
<reference evidence="5" key="1">
    <citation type="submission" date="2020-02" db="EMBL/GenBank/DDBJ databases">
        <authorList>
            <person name="Meier V. D."/>
        </authorList>
    </citation>
    <scope>NUCLEOTIDE SEQUENCE</scope>
    <source>
        <strain evidence="5">AVDCRST_MAG53</strain>
    </source>
</reference>
<name>A0A6J4T2I2_9ACTN</name>